<dbReference type="CDD" id="cd07006">
    <property type="entry name" value="cupin_XcTcmJ-like"/>
    <property type="match status" value="1"/>
</dbReference>
<dbReference type="PANTHER" id="PTHR35848">
    <property type="entry name" value="OXALATE-BINDING PROTEIN"/>
    <property type="match status" value="1"/>
</dbReference>
<gene>
    <name evidence="3" type="ORF">SAMN04488557_1519</name>
</gene>
<dbReference type="SUPFAM" id="SSF51182">
    <property type="entry name" value="RmlC-like cupins"/>
    <property type="match status" value="1"/>
</dbReference>
<organism evidence="3 4">
    <name type="scientific">Hyphomicrobium facile</name>
    <dbReference type="NCBI Taxonomy" id="51670"/>
    <lineage>
        <taxon>Bacteria</taxon>
        <taxon>Pseudomonadati</taxon>
        <taxon>Pseudomonadota</taxon>
        <taxon>Alphaproteobacteria</taxon>
        <taxon>Hyphomicrobiales</taxon>
        <taxon>Hyphomicrobiaceae</taxon>
        <taxon>Hyphomicrobium</taxon>
    </lineage>
</organism>
<dbReference type="InterPro" id="IPR014710">
    <property type="entry name" value="RmlC-like_jellyroll"/>
</dbReference>
<dbReference type="PANTHER" id="PTHR35848:SF6">
    <property type="entry name" value="CUPIN TYPE-2 DOMAIN-CONTAINING PROTEIN"/>
    <property type="match status" value="1"/>
</dbReference>
<evidence type="ECO:0000313" key="4">
    <source>
        <dbReference type="Proteomes" id="UP000199423"/>
    </source>
</evidence>
<evidence type="ECO:0000256" key="1">
    <source>
        <dbReference type="ARBA" id="ARBA00022723"/>
    </source>
</evidence>
<dbReference type="Pfam" id="PF07883">
    <property type="entry name" value="Cupin_2"/>
    <property type="match status" value="1"/>
</dbReference>
<dbReference type="RefSeq" id="WP_092868106.1">
    <property type="nucleotide sequence ID" value="NZ_FPCH01000002.1"/>
</dbReference>
<sequence>MEHVNVKYAKGFNVLIGDDRSQAASMVIEPGESEGGKDNFHKGADQWLYVESGSGKAIVNGHAYPLQPGSLILISHGETHEVRNTSNVPMKTLNFYVPPAYTSSGEARPAGKAE</sequence>
<dbReference type="STRING" id="51670.SAMN04488557_1519"/>
<proteinExistence type="predicted"/>
<dbReference type="InterPro" id="IPR013096">
    <property type="entry name" value="Cupin_2"/>
</dbReference>
<evidence type="ECO:0000313" key="3">
    <source>
        <dbReference type="EMBL" id="SFV32214.1"/>
    </source>
</evidence>
<dbReference type="OrthoDB" id="9798709at2"/>
<dbReference type="Gene3D" id="2.60.120.10">
    <property type="entry name" value="Jelly Rolls"/>
    <property type="match status" value="1"/>
</dbReference>
<reference evidence="4" key="1">
    <citation type="submission" date="2016-10" db="EMBL/GenBank/DDBJ databases">
        <authorList>
            <person name="Varghese N."/>
            <person name="Submissions S."/>
        </authorList>
    </citation>
    <scope>NUCLEOTIDE SEQUENCE [LARGE SCALE GENOMIC DNA]</scope>
    <source>
        <strain evidence="4">DSM 1565</strain>
    </source>
</reference>
<evidence type="ECO:0000259" key="2">
    <source>
        <dbReference type="Pfam" id="PF07883"/>
    </source>
</evidence>
<dbReference type="AlphaFoldDB" id="A0A1I7NC10"/>
<accession>A0A1I7NC10</accession>
<dbReference type="InterPro" id="IPR011051">
    <property type="entry name" value="RmlC_Cupin_sf"/>
</dbReference>
<dbReference type="GO" id="GO:0046872">
    <property type="term" value="F:metal ion binding"/>
    <property type="evidence" value="ECO:0007669"/>
    <property type="project" value="UniProtKB-KW"/>
</dbReference>
<keyword evidence="4" id="KW-1185">Reference proteome</keyword>
<feature type="domain" description="Cupin type-2" evidence="2">
    <location>
        <begin position="26"/>
        <end position="95"/>
    </location>
</feature>
<dbReference type="EMBL" id="FPCH01000002">
    <property type="protein sequence ID" value="SFV32214.1"/>
    <property type="molecule type" value="Genomic_DNA"/>
</dbReference>
<dbReference type="InterPro" id="IPR051610">
    <property type="entry name" value="GPI/OXD"/>
</dbReference>
<keyword evidence="1" id="KW-0479">Metal-binding</keyword>
<protein>
    <submittedName>
        <fullName evidence="3">Cupin domain-containing protein</fullName>
    </submittedName>
</protein>
<name>A0A1I7NC10_9HYPH</name>
<dbReference type="Proteomes" id="UP000199423">
    <property type="component" value="Unassembled WGS sequence"/>
</dbReference>